<feature type="compositionally biased region" description="Polar residues" evidence="5">
    <location>
        <begin position="319"/>
        <end position="346"/>
    </location>
</feature>
<dbReference type="PANTHER" id="PTHR13408:SF0">
    <property type="entry name" value="DNA-DIRECTED RNA POLYMERASE III SUBUNIT RPC4"/>
    <property type="match status" value="1"/>
</dbReference>
<dbReference type="InterPro" id="IPR007811">
    <property type="entry name" value="RPC4"/>
</dbReference>
<name>A0A2V1DMZ0_9PLEO</name>
<evidence type="ECO:0000256" key="2">
    <source>
        <dbReference type="ARBA" id="ARBA00022478"/>
    </source>
</evidence>
<dbReference type="AlphaFoldDB" id="A0A2V1DMZ0"/>
<comment type="subcellular location">
    <subcellularLocation>
        <location evidence="1">Nucleus</location>
    </subcellularLocation>
</comment>
<feature type="region of interest" description="Disordered" evidence="5">
    <location>
        <begin position="449"/>
        <end position="483"/>
    </location>
</feature>
<keyword evidence="7" id="KW-1185">Reference proteome</keyword>
<feature type="compositionally biased region" description="Polar residues" evidence="5">
    <location>
        <begin position="509"/>
        <end position="520"/>
    </location>
</feature>
<feature type="compositionally biased region" description="Basic residues" evidence="5">
    <location>
        <begin position="1"/>
        <end position="11"/>
    </location>
</feature>
<dbReference type="Proteomes" id="UP000244855">
    <property type="component" value="Unassembled WGS sequence"/>
</dbReference>
<keyword evidence="4" id="KW-0539">Nucleus</keyword>
<feature type="compositionally biased region" description="Basic and acidic residues" evidence="5">
    <location>
        <begin position="406"/>
        <end position="418"/>
    </location>
</feature>
<feature type="compositionally biased region" description="Basic and acidic residues" evidence="5">
    <location>
        <begin position="450"/>
        <end position="460"/>
    </location>
</feature>
<evidence type="ECO:0000256" key="1">
    <source>
        <dbReference type="ARBA" id="ARBA00004123"/>
    </source>
</evidence>
<evidence type="ECO:0008006" key="8">
    <source>
        <dbReference type="Google" id="ProtNLM"/>
    </source>
</evidence>
<dbReference type="GO" id="GO:0042797">
    <property type="term" value="P:tRNA transcription by RNA polymerase III"/>
    <property type="evidence" value="ECO:0007669"/>
    <property type="project" value="TreeGrafter"/>
</dbReference>
<sequence>MPPKGRGRGGTRGRGTARGGAAASNRSNADAPAPDSTLETSANAGVTQSSEAATVSQTDAGAGASVNADTNITPTIEPHNTSSVSASPSTTAQTVAGASSKAPRQRLDSLKSAESASRSASPSVRRGTSSKGKKPVALPTFSGRRSKEDREARDAASKQREMERNKERDKLAERKRIAKERDAKRMADRASRGRGGYSGAVSGPFSMQSARQDKRSAHRNFGGSGSGSRATRVKDENDSYQGSSSRSGGPSGGGSSVKREDGHEVSSDDDAEFPRKDIDKIIELSSDEDEPAPSTRLRAHLPVRIGRKEHQERVVGINTDASTETSAKLLQEANQAGNAPATSGENTAPKGKGKANDSDLEVTGERKRDDGEQQNLETETNIKSESMSDEAMEDAEQVGIATEVPTAERKVDVPTTEKKSKKKEPNLQTDEERAEWARFQANLSAVRAELGPEDKPHVDASGDTDMADAAAKVKKESNPRDEHVYLFQLPPIIPELKGPTVKKDPSGADSKTSEPSQATNGEAVPIKKEEEFSNPLANIPKGPTFASGCVGKLRVHQSGRTTLDWGGINFELAPGKPVSFLQEAVAINILPEKERVTPEDAGSAVSLGRIKGKFVVTPDFSSMME</sequence>
<evidence type="ECO:0000313" key="6">
    <source>
        <dbReference type="EMBL" id="PVH99460.1"/>
    </source>
</evidence>
<feature type="compositionally biased region" description="Polar residues" evidence="5">
    <location>
        <begin position="37"/>
        <end position="59"/>
    </location>
</feature>
<dbReference type="STRING" id="97972.A0A2V1DMZ0"/>
<feature type="compositionally biased region" description="Low complexity" evidence="5">
    <location>
        <begin position="112"/>
        <end position="126"/>
    </location>
</feature>
<gene>
    <name evidence="6" type="ORF">DM02DRAFT_615068</name>
</gene>
<evidence type="ECO:0000256" key="3">
    <source>
        <dbReference type="ARBA" id="ARBA00023163"/>
    </source>
</evidence>
<keyword evidence="3" id="KW-0804">Transcription</keyword>
<feature type="region of interest" description="Disordered" evidence="5">
    <location>
        <begin position="1"/>
        <end position="435"/>
    </location>
</feature>
<keyword evidence="2" id="KW-0240">DNA-directed RNA polymerase</keyword>
<organism evidence="6 7">
    <name type="scientific">Periconia macrospinosa</name>
    <dbReference type="NCBI Taxonomy" id="97972"/>
    <lineage>
        <taxon>Eukaryota</taxon>
        <taxon>Fungi</taxon>
        <taxon>Dikarya</taxon>
        <taxon>Ascomycota</taxon>
        <taxon>Pezizomycotina</taxon>
        <taxon>Dothideomycetes</taxon>
        <taxon>Pleosporomycetidae</taxon>
        <taxon>Pleosporales</taxon>
        <taxon>Massarineae</taxon>
        <taxon>Periconiaceae</taxon>
        <taxon>Periconia</taxon>
    </lineage>
</organism>
<evidence type="ECO:0000256" key="4">
    <source>
        <dbReference type="ARBA" id="ARBA00023242"/>
    </source>
</evidence>
<feature type="compositionally biased region" description="Low complexity" evidence="5">
    <location>
        <begin position="81"/>
        <end position="96"/>
    </location>
</feature>
<proteinExistence type="predicted"/>
<feature type="compositionally biased region" description="Basic and acidic residues" evidence="5">
    <location>
        <begin position="145"/>
        <end position="191"/>
    </location>
</feature>
<reference evidence="6 7" key="1">
    <citation type="journal article" date="2018" name="Sci. Rep.">
        <title>Comparative genomics provides insights into the lifestyle and reveals functional heterogeneity of dark septate endophytic fungi.</title>
        <authorList>
            <person name="Knapp D.G."/>
            <person name="Nemeth J.B."/>
            <person name="Barry K."/>
            <person name="Hainaut M."/>
            <person name="Henrissat B."/>
            <person name="Johnson J."/>
            <person name="Kuo A."/>
            <person name="Lim J.H.P."/>
            <person name="Lipzen A."/>
            <person name="Nolan M."/>
            <person name="Ohm R.A."/>
            <person name="Tamas L."/>
            <person name="Grigoriev I.V."/>
            <person name="Spatafora J.W."/>
            <person name="Nagy L.G."/>
            <person name="Kovacs G.M."/>
        </authorList>
    </citation>
    <scope>NUCLEOTIDE SEQUENCE [LARGE SCALE GENOMIC DNA]</scope>
    <source>
        <strain evidence="6 7">DSE2036</strain>
    </source>
</reference>
<dbReference type="Pfam" id="PF05132">
    <property type="entry name" value="RNA_pol_Rpc4"/>
    <property type="match status" value="1"/>
</dbReference>
<feature type="compositionally biased region" description="Acidic residues" evidence="5">
    <location>
        <begin position="387"/>
        <end position="396"/>
    </location>
</feature>
<dbReference type="PANTHER" id="PTHR13408">
    <property type="entry name" value="DNA-DIRECTED RNA POLYMERASE III"/>
    <property type="match status" value="1"/>
</dbReference>
<feature type="compositionally biased region" description="Basic and acidic residues" evidence="5">
    <location>
        <begin position="471"/>
        <end position="483"/>
    </location>
</feature>
<feature type="region of interest" description="Disordered" evidence="5">
    <location>
        <begin position="495"/>
        <end position="531"/>
    </location>
</feature>
<dbReference type="GO" id="GO:0003677">
    <property type="term" value="F:DNA binding"/>
    <property type="evidence" value="ECO:0007669"/>
    <property type="project" value="InterPro"/>
</dbReference>
<dbReference type="EMBL" id="KZ805392">
    <property type="protein sequence ID" value="PVH99460.1"/>
    <property type="molecule type" value="Genomic_DNA"/>
</dbReference>
<dbReference type="GO" id="GO:0005666">
    <property type="term" value="C:RNA polymerase III complex"/>
    <property type="evidence" value="ECO:0007669"/>
    <property type="project" value="InterPro"/>
</dbReference>
<evidence type="ECO:0000313" key="7">
    <source>
        <dbReference type="Proteomes" id="UP000244855"/>
    </source>
</evidence>
<feature type="compositionally biased region" description="Low complexity" evidence="5">
    <location>
        <begin position="19"/>
        <end position="29"/>
    </location>
</feature>
<feature type="compositionally biased region" description="Polar residues" evidence="5">
    <location>
        <begin position="373"/>
        <end position="385"/>
    </location>
</feature>
<dbReference type="OrthoDB" id="5836119at2759"/>
<feature type="compositionally biased region" description="Basic and acidic residues" evidence="5">
    <location>
        <begin position="257"/>
        <end position="282"/>
    </location>
</feature>
<protein>
    <recommendedName>
        <fullName evidence="8">RNA polymerase III RPC4-domain-containing protein</fullName>
    </recommendedName>
</protein>
<evidence type="ECO:0000256" key="5">
    <source>
        <dbReference type="SAM" id="MobiDB-lite"/>
    </source>
</evidence>
<accession>A0A2V1DMZ0</accession>
<feature type="compositionally biased region" description="Polar residues" evidence="5">
    <location>
        <begin position="67"/>
        <end position="80"/>
    </location>
</feature>